<keyword evidence="9 11" id="KW-0472">Membrane</keyword>
<feature type="transmembrane region" description="Helical" evidence="11">
    <location>
        <begin position="311"/>
        <end position="334"/>
    </location>
</feature>
<dbReference type="InterPro" id="IPR004670">
    <property type="entry name" value="NhaA"/>
</dbReference>
<feature type="transmembrane region" description="Helical" evidence="11">
    <location>
        <begin position="354"/>
        <end position="373"/>
    </location>
</feature>
<dbReference type="OrthoDB" id="117402at2"/>
<keyword evidence="8 11" id="KW-0406">Ion transport</keyword>
<comment type="caution">
    <text evidence="12">The sequence shown here is derived from an EMBL/GenBank/DDBJ whole genome shotgun (WGS) entry which is preliminary data.</text>
</comment>
<dbReference type="RefSeq" id="WP_109801958.1">
    <property type="nucleotide sequence ID" value="NZ_QGKS01000207.1"/>
</dbReference>
<name>A0A317DMB1_9ACTN</name>
<dbReference type="PANTHER" id="PTHR30341:SF0">
    <property type="entry name" value="NA(+)_H(+) ANTIPORTER NHAA"/>
    <property type="match status" value="1"/>
</dbReference>
<keyword evidence="3 11" id="KW-0050">Antiport</keyword>
<dbReference type="Proteomes" id="UP000246050">
    <property type="component" value="Unassembled WGS sequence"/>
</dbReference>
<accession>A0A317DMB1</accession>
<dbReference type="PANTHER" id="PTHR30341">
    <property type="entry name" value="SODIUM ION/PROTON ANTIPORTER NHAA-RELATED"/>
    <property type="match status" value="1"/>
</dbReference>
<keyword evidence="2 11" id="KW-0813">Transport</keyword>
<dbReference type="InterPro" id="IPR023171">
    <property type="entry name" value="Na/H_antiporter_dom_sf"/>
</dbReference>
<evidence type="ECO:0000256" key="4">
    <source>
        <dbReference type="ARBA" id="ARBA00022475"/>
    </source>
</evidence>
<evidence type="ECO:0000256" key="2">
    <source>
        <dbReference type="ARBA" id="ARBA00022448"/>
    </source>
</evidence>
<evidence type="ECO:0000256" key="1">
    <source>
        <dbReference type="ARBA" id="ARBA00004429"/>
    </source>
</evidence>
<dbReference type="Gene3D" id="1.20.1530.10">
    <property type="entry name" value="Na+/H+ antiporter like domain"/>
    <property type="match status" value="1"/>
</dbReference>
<comment type="catalytic activity">
    <reaction evidence="11">
        <text>Na(+)(in) + 2 H(+)(out) = Na(+)(out) + 2 H(+)(in)</text>
        <dbReference type="Rhea" id="RHEA:29251"/>
        <dbReference type="ChEBI" id="CHEBI:15378"/>
        <dbReference type="ChEBI" id="CHEBI:29101"/>
    </reaction>
</comment>
<feature type="transmembrane region" description="Helical" evidence="11">
    <location>
        <begin position="195"/>
        <end position="212"/>
    </location>
</feature>
<dbReference type="EMBL" id="QGKS01000207">
    <property type="protein sequence ID" value="PWR14936.1"/>
    <property type="molecule type" value="Genomic_DNA"/>
</dbReference>
<feature type="transmembrane region" description="Helical" evidence="11">
    <location>
        <begin position="385"/>
        <end position="404"/>
    </location>
</feature>
<gene>
    <name evidence="11 12" type="primary">nhaA</name>
    <name evidence="12" type="ORF">DKT69_13745</name>
</gene>
<proteinExistence type="inferred from homology"/>
<dbReference type="GO" id="GO:0015385">
    <property type="term" value="F:sodium:proton antiporter activity"/>
    <property type="evidence" value="ECO:0007669"/>
    <property type="project" value="UniProtKB-UniRule"/>
</dbReference>
<protein>
    <recommendedName>
        <fullName evidence="11">Na(+)/H(+) antiporter NhaA</fullName>
    </recommendedName>
    <alternativeName>
        <fullName evidence="11">Sodium/proton antiporter NhaA</fullName>
    </alternativeName>
</protein>
<feature type="transmembrane region" description="Helical" evidence="11">
    <location>
        <begin position="114"/>
        <end position="134"/>
    </location>
</feature>
<keyword evidence="10 11" id="KW-0739">Sodium transport</keyword>
<evidence type="ECO:0000256" key="10">
    <source>
        <dbReference type="ARBA" id="ARBA00023201"/>
    </source>
</evidence>
<dbReference type="HAMAP" id="MF_01844">
    <property type="entry name" value="NhaA"/>
    <property type="match status" value="1"/>
</dbReference>
<dbReference type="GO" id="GO:0006885">
    <property type="term" value="P:regulation of pH"/>
    <property type="evidence" value="ECO:0007669"/>
    <property type="project" value="UniProtKB-UniRule"/>
</dbReference>
<evidence type="ECO:0000256" key="3">
    <source>
        <dbReference type="ARBA" id="ARBA00022449"/>
    </source>
</evidence>
<keyword evidence="7 11" id="KW-0915">Sodium</keyword>
<feature type="transmembrane region" description="Helical" evidence="11">
    <location>
        <begin position="140"/>
        <end position="162"/>
    </location>
</feature>
<dbReference type="Pfam" id="PF06965">
    <property type="entry name" value="Na_H_antiport_1"/>
    <property type="match status" value="1"/>
</dbReference>
<evidence type="ECO:0000313" key="13">
    <source>
        <dbReference type="Proteomes" id="UP000246050"/>
    </source>
</evidence>
<feature type="transmembrane region" description="Helical" evidence="11">
    <location>
        <begin position="69"/>
        <end position="93"/>
    </location>
</feature>
<evidence type="ECO:0000256" key="11">
    <source>
        <dbReference type="HAMAP-Rule" id="MF_01844"/>
    </source>
</evidence>
<feature type="transmembrane region" description="Helical" evidence="11">
    <location>
        <begin position="31"/>
        <end position="49"/>
    </location>
</feature>
<evidence type="ECO:0000313" key="12">
    <source>
        <dbReference type="EMBL" id="PWR14936.1"/>
    </source>
</evidence>
<keyword evidence="5 11" id="KW-0812">Transmembrane</keyword>
<evidence type="ECO:0000256" key="9">
    <source>
        <dbReference type="ARBA" id="ARBA00023136"/>
    </source>
</evidence>
<comment type="function">
    <text evidence="11">Na(+)/H(+) antiporter that extrudes sodium in exchange for external protons.</text>
</comment>
<comment type="subcellular location">
    <subcellularLocation>
        <location evidence="1">Cell inner membrane</location>
        <topology evidence="1">Multi-pass membrane protein</topology>
    </subcellularLocation>
    <subcellularLocation>
        <location evidence="11">Cell membrane</location>
        <topology evidence="11">Multi-pass membrane protein</topology>
    </subcellularLocation>
</comment>
<feature type="transmembrane region" description="Helical" evidence="11">
    <location>
        <begin position="169"/>
        <end position="189"/>
    </location>
</feature>
<dbReference type="AlphaFoldDB" id="A0A317DMB1"/>
<dbReference type="GO" id="GO:0005886">
    <property type="term" value="C:plasma membrane"/>
    <property type="evidence" value="ECO:0007669"/>
    <property type="project" value="UniProtKB-SubCell"/>
</dbReference>
<evidence type="ECO:0000256" key="5">
    <source>
        <dbReference type="ARBA" id="ARBA00022692"/>
    </source>
</evidence>
<evidence type="ECO:0000256" key="6">
    <source>
        <dbReference type="ARBA" id="ARBA00022989"/>
    </source>
</evidence>
<feature type="transmembrane region" description="Helical" evidence="11">
    <location>
        <begin position="283"/>
        <end position="304"/>
    </location>
</feature>
<sequence length="438" mass="45839">MTDAARRRASLFARRSWGETSRISAILRKETVGGALLLVGALLALAWSNSPWSDGYHTLRDLRFGPASLHLDLSVATWAADGLLAIFFFVAGLELKREFVAGDLRDPRRAAVPVAAAAGGVLVPAVLYALIAGGGGAKGWAIPTATDIAFALAVLAVAGRFLPSALRTFLLTLAVVDDLLAIVIIAVFYTAHLSVLPLLGALVPLAIFTVLVQRRVRSWWLLLPLAVVTWALVHASGVHATVAGVLLAFTVPVIRSQAAGGPDAGPGLAEHFEHRFRPISAGIAVPVFAFVSAGVTVGGAAGLATALTDRVALGIVVGLVVGKPVGIMAATWLVSRFTRADLDEGLNWLDVLGLALLGGIGFTVSLLIGELAFGLGSERDGHAKVAVLTGSLLAAMVATIILRARGRLYRRVYEAETADRDRDGVPDIYQPESDRPSG</sequence>
<feature type="transmembrane region" description="Helical" evidence="11">
    <location>
        <begin position="219"/>
        <end position="249"/>
    </location>
</feature>
<evidence type="ECO:0000256" key="8">
    <source>
        <dbReference type="ARBA" id="ARBA00023065"/>
    </source>
</evidence>
<reference evidence="12 13" key="1">
    <citation type="submission" date="2018-05" db="EMBL/GenBank/DDBJ databases">
        <title>Micromonosporas from Atacama Desert.</title>
        <authorList>
            <person name="Carro L."/>
            <person name="Golinska P."/>
            <person name="Klenk H.-P."/>
            <person name="Goodfellow M."/>
        </authorList>
    </citation>
    <scope>NUCLEOTIDE SEQUENCE [LARGE SCALE GENOMIC DNA]</scope>
    <source>
        <strain evidence="12 13">4G51</strain>
    </source>
</reference>
<evidence type="ECO:0000256" key="7">
    <source>
        <dbReference type="ARBA" id="ARBA00023053"/>
    </source>
</evidence>
<organism evidence="12 13">
    <name type="scientific">Micromonospora sicca</name>
    <dbReference type="NCBI Taxonomy" id="2202420"/>
    <lineage>
        <taxon>Bacteria</taxon>
        <taxon>Bacillati</taxon>
        <taxon>Actinomycetota</taxon>
        <taxon>Actinomycetes</taxon>
        <taxon>Micromonosporales</taxon>
        <taxon>Micromonosporaceae</taxon>
        <taxon>Micromonospora</taxon>
    </lineage>
</organism>
<comment type="similarity">
    <text evidence="11">Belongs to the NhaA Na(+)/H(+) (TC 2.A.33) antiporter family.</text>
</comment>
<dbReference type="NCBIfam" id="TIGR00773">
    <property type="entry name" value="NhaA"/>
    <property type="match status" value="1"/>
</dbReference>
<keyword evidence="4 11" id="KW-1003">Cell membrane</keyword>
<keyword evidence="6 11" id="KW-1133">Transmembrane helix</keyword>